<dbReference type="Proteomes" id="UP000175989">
    <property type="component" value="Unassembled WGS sequence"/>
</dbReference>
<evidence type="ECO:0000313" key="2">
    <source>
        <dbReference type="EMBL" id="OEZ98228.1"/>
    </source>
</evidence>
<reference evidence="3" key="1">
    <citation type="journal article" date="2016" name="Front. Microbiol.">
        <title>Molecular Keys to the Janthinobacterium and Duganella spp. Interaction with the Plant Pathogen Fusarium graminearum.</title>
        <authorList>
            <person name="Haack F.S."/>
            <person name="Poehlein A."/>
            <person name="Kroger C."/>
            <person name="Voigt C.A."/>
            <person name="Piepenbring M."/>
            <person name="Bode H.B."/>
            <person name="Daniel R."/>
            <person name="Schafer W."/>
            <person name="Streit W.R."/>
        </authorList>
    </citation>
    <scope>NUCLEOTIDE SEQUENCE [LARGE SCALE GENOMIC DNA]</scope>
    <source>
        <strain evidence="3">T54</strain>
    </source>
</reference>
<proteinExistence type="predicted"/>
<dbReference type="PATRIC" id="fig|762836.4.peg.3266"/>
<sequence length="372" mass="41987">MTSDLPDQVAGEDDQEPSLEELGLVTPPEDAPEPFNDLLTAPEAFDDLLPLLPQRSSAPQTWRVTVSDAKYHWYDLFAGFPERPDIRDPVGRQLRRMQFDLEATMEKRLIYFVINRPIVRFDPTRTVSWAFFSLKLTVPILVGSEGKRATVQMDLEVPFAATLKKPVVSMTDRFITLNWGGLVEAFSIHEVLQRYDHSLKIPSKVQYVGQTKDPAGRLVRARLSAVQRIHHNNSEDNDLLLLVQRMQVEVLCDDGDPGDQPVNQNAVAADMLLKDRVDAIECALIRYFEGPIMQGRTSREVDVRRERLREIEASNHLESVRIDLRIADDNPYNDLYSVAAPASRAHIFDCTFNDGAVMTTPVPQAVPGKARA</sequence>
<evidence type="ECO:0000256" key="1">
    <source>
        <dbReference type="SAM" id="MobiDB-lite"/>
    </source>
</evidence>
<evidence type="ECO:0000313" key="3">
    <source>
        <dbReference type="Proteomes" id="UP000175989"/>
    </source>
</evidence>
<keyword evidence="3" id="KW-1185">Reference proteome</keyword>
<accession>A0A1E7WHX9</accession>
<dbReference type="RefSeq" id="WP_070249378.1">
    <property type="nucleotide sequence ID" value="NZ_LROM01000092.1"/>
</dbReference>
<feature type="region of interest" description="Disordered" evidence="1">
    <location>
        <begin position="1"/>
        <end position="33"/>
    </location>
</feature>
<protein>
    <submittedName>
        <fullName evidence="2">Uncharacterized protein</fullName>
    </submittedName>
</protein>
<organism evidence="2 3">
    <name type="scientific">Duganella phyllosphaerae</name>
    <dbReference type="NCBI Taxonomy" id="762836"/>
    <lineage>
        <taxon>Bacteria</taxon>
        <taxon>Pseudomonadati</taxon>
        <taxon>Pseudomonadota</taxon>
        <taxon>Betaproteobacteria</taxon>
        <taxon>Burkholderiales</taxon>
        <taxon>Oxalobacteraceae</taxon>
        <taxon>Telluria group</taxon>
        <taxon>Duganella</taxon>
    </lineage>
</organism>
<comment type="caution">
    <text evidence="2">The sequence shown here is derived from an EMBL/GenBank/DDBJ whole genome shotgun (WGS) entry which is preliminary data.</text>
</comment>
<dbReference type="EMBL" id="LROM01000092">
    <property type="protein sequence ID" value="OEZ98228.1"/>
    <property type="molecule type" value="Genomic_DNA"/>
</dbReference>
<dbReference type="AlphaFoldDB" id="A0A1E7WHX9"/>
<dbReference type="OrthoDB" id="5916242at2"/>
<feature type="compositionally biased region" description="Acidic residues" evidence="1">
    <location>
        <begin position="10"/>
        <end position="19"/>
    </location>
</feature>
<name>A0A1E7WHX9_9BURK</name>
<gene>
    <name evidence="2" type="ORF">DUPY_31730</name>
</gene>